<dbReference type="SMART" id="SM00275">
    <property type="entry name" value="G_alpha"/>
    <property type="match status" value="1"/>
</dbReference>
<dbReference type="Pfam" id="PF00503">
    <property type="entry name" value="G-alpha"/>
    <property type="match status" value="1"/>
</dbReference>
<gene>
    <name evidence="13" type="ORF">SI8410_03004562</name>
</gene>
<dbReference type="PROSITE" id="PS51882">
    <property type="entry name" value="G_ALPHA"/>
    <property type="match status" value="1"/>
</dbReference>
<dbReference type="Gene3D" id="3.40.50.300">
    <property type="entry name" value="P-loop containing nucleotide triphosphate hydrolases"/>
    <property type="match status" value="1"/>
</dbReference>
<keyword evidence="9" id="KW-0539">Nucleus</keyword>
<keyword evidence="4" id="KW-0863">Zinc-finger</keyword>
<keyword evidence="8" id="KW-0807">Transducer</keyword>
<feature type="binding site" evidence="11">
    <location>
        <position position="509"/>
    </location>
    <ligand>
        <name>Mg(2+)</name>
        <dbReference type="ChEBI" id="CHEBI:18420"/>
    </ligand>
</feature>
<dbReference type="PRINTS" id="PR00318">
    <property type="entry name" value="GPROTEINA"/>
</dbReference>
<dbReference type="SUPFAM" id="SSF52540">
    <property type="entry name" value="P-loop containing nucleoside triphosphate hydrolases"/>
    <property type="match status" value="1"/>
</dbReference>
<keyword evidence="5" id="KW-0862">Zinc</keyword>
<proteinExistence type="inferred from homology"/>
<evidence type="ECO:0000256" key="2">
    <source>
        <dbReference type="ARBA" id="ARBA00022723"/>
    </source>
</evidence>
<dbReference type="PANTHER" id="PTHR36486:SF4">
    <property type="entry name" value="PH DOMAIN-CONTAINING PROTEIN"/>
    <property type="match status" value="1"/>
</dbReference>
<dbReference type="Proteomes" id="UP000663760">
    <property type="component" value="Chromosome 3"/>
</dbReference>
<evidence type="ECO:0000256" key="6">
    <source>
        <dbReference type="ARBA" id="ARBA00022837"/>
    </source>
</evidence>
<dbReference type="GO" id="GO:0003924">
    <property type="term" value="F:GTPase activity"/>
    <property type="evidence" value="ECO:0007669"/>
    <property type="project" value="InterPro"/>
</dbReference>
<dbReference type="GO" id="GO:0031683">
    <property type="term" value="F:G-protein beta/gamma-subunit complex binding"/>
    <property type="evidence" value="ECO:0007669"/>
    <property type="project" value="InterPro"/>
</dbReference>
<dbReference type="OrthoDB" id="5817230at2759"/>
<evidence type="ECO:0000256" key="7">
    <source>
        <dbReference type="ARBA" id="ARBA00023134"/>
    </source>
</evidence>
<evidence type="ECO:0000313" key="13">
    <source>
        <dbReference type="EMBL" id="CAA7393862.1"/>
    </source>
</evidence>
<evidence type="ECO:0000313" key="14">
    <source>
        <dbReference type="Proteomes" id="UP000663760"/>
    </source>
</evidence>
<name>A0A7I8KAB1_SPIIN</name>
<dbReference type="GO" id="GO:0007186">
    <property type="term" value="P:G protein-coupled receptor signaling pathway"/>
    <property type="evidence" value="ECO:0007669"/>
    <property type="project" value="InterPro"/>
</dbReference>
<keyword evidence="3" id="KW-0547">Nucleotide-binding</keyword>
<dbReference type="EMBL" id="LR746266">
    <property type="protein sequence ID" value="CAA7393862.1"/>
    <property type="molecule type" value="Genomic_DNA"/>
</dbReference>
<feature type="binding site" evidence="11">
    <location>
        <position position="675"/>
    </location>
    <ligand>
        <name>Mg(2+)</name>
        <dbReference type="ChEBI" id="CHEBI:18420"/>
    </ligand>
</feature>
<evidence type="ECO:0000256" key="3">
    <source>
        <dbReference type="ARBA" id="ARBA00022741"/>
    </source>
</evidence>
<protein>
    <submittedName>
        <fullName evidence="13">Uncharacterized protein</fullName>
    </submittedName>
</protein>
<dbReference type="CDD" id="cd00066">
    <property type="entry name" value="G-alpha"/>
    <property type="match status" value="1"/>
</dbReference>
<dbReference type="Gene3D" id="1.10.400.10">
    <property type="entry name" value="GI Alpha 1, domain 2-like"/>
    <property type="match status" value="1"/>
</dbReference>
<dbReference type="GO" id="GO:0005634">
    <property type="term" value="C:nucleus"/>
    <property type="evidence" value="ECO:0007669"/>
    <property type="project" value="UniProtKB-SubCell"/>
</dbReference>
<evidence type="ECO:0000256" key="1">
    <source>
        <dbReference type="ARBA" id="ARBA00004123"/>
    </source>
</evidence>
<reference evidence="13" key="1">
    <citation type="submission" date="2020-02" db="EMBL/GenBank/DDBJ databases">
        <authorList>
            <person name="Scholz U."/>
            <person name="Mascher M."/>
            <person name="Fiebig A."/>
        </authorList>
    </citation>
    <scope>NUCLEOTIDE SEQUENCE</scope>
</reference>
<evidence type="ECO:0000256" key="10">
    <source>
        <dbReference type="ARBA" id="ARBA00060880"/>
    </source>
</evidence>
<keyword evidence="7" id="KW-0342">GTP-binding</keyword>
<evidence type="ECO:0000256" key="8">
    <source>
        <dbReference type="ARBA" id="ARBA00023224"/>
    </source>
</evidence>
<dbReference type="GO" id="GO:0008270">
    <property type="term" value="F:zinc ion binding"/>
    <property type="evidence" value="ECO:0007669"/>
    <property type="project" value="UniProtKB-KW"/>
</dbReference>
<dbReference type="PANTHER" id="PTHR36486">
    <property type="entry name" value="OS01G0977800 PROTEIN"/>
    <property type="match status" value="1"/>
</dbReference>
<dbReference type="FunFam" id="3.40.50.300:FF:001647">
    <property type="entry name" value="Extra-large guanine nucleotide-binding protein 1"/>
    <property type="match status" value="1"/>
</dbReference>
<evidence type="ECO:0000256" key="12">
    <source>
        <dbReference type="SAM" id="MobiDB-lite"/>
    </source>
</evidence>
<dbReference type="InterPro" id="IPR027417">
    <property type="entry name" value="P-loop_NTPase"/>
</dbReference>
<feature type="compositionally biased region" description="Low complexity" evidence="12">
    <location>
        <begin position="165"/>
        <end position="179"/>
    </location>
</feature>
<comment type="similarity">
    <text evidence="10">Belongs to the G-alpha family. XLG subfamily.</text>
</comment>
<dbReference type="AlphaFoldDB" id="A0A7I8KAB1"/>
<evidence type="ECO:0000256" key="11">
    <source>
        <dbReference type="PIRSR" id="PIRSR601019-2"/>
    </source>
</evidence>
<keyword evidence="2 11" id="KW-0479">Metal-binding</keyword>
<comment type="subcellular location">
    <subcellularLocation>
        <location evidence="1">Nucleus</location>
    </subcellularLocation>
</comment>
<dbReference type="InterPro" id="IPR011025">
    <property type="entry name" value="GproteinA_insert"/>
</dbReference>
<evidence type="ECO:0000256" key="9">
    <source>
        <dbReference type="ARBA" id="ARBA00023242"/>
    </source>
</evidence>
<dbReference type="FunFam" id="1.10.400.10:FF:000005">
    <property type="entry name" value="Extra-large guanine nucleotide-binding protein 3"/>
    <property type="match status" value="1"/>
</dbReference>
<keyword evidence="14" id="KW-1185">Reference proteome</keyword>
<dbReference type="GO" id="GO:0005525">
    <property type="term" value="F:GTP binding"/>
    <property type="evidence" value="ECO:0007669"/>
    <property type="project" value="UniProtKB-KW"/>
</dbReference>
<evidence type="ECO:0000256" key="4">
    <source>
        <dbReference type="ARBA" id="ARBA00022771"/>
    </source>
</evidence>
<organism evidence="13 14">
    <name type="scientific">Spirodela intermedia</name>
    <name type="common">Intermediate duckweed</name>
    <dbReference type="NCBI Taxonomy" id="51605"/>
    <lineage>
        <taxon>Eukaryota</taxon>
        <taxon>Viridiplantae</taxon>
        <taxon>Streptophyta</taxon>
        <taxon>Embryophyta</taxon>
        <taxon>Tracheophyta</taxon>
        <taxon>Spermatophyta</taxon>
        <taxon>Magnoliopsida</taxon>
        <taxon>Liliopsida</taxon>
        <taxon>Araceae</taxon>
        <taxon>Lemnoideae</taxon>
        <taxon>Spirodela</taxon>
    </lineage>
</organism>
<sequence>MLPVGTPIAEAEAEDCSFAEEYDGPPISYEIPRAIPIEIDHIPVASVASAPKSVSVCVPVVQPLPSPDPLKRPPKEEFYQAAEAAVSPTSVIAFDQTVVERLDHDISGDIASNSSGVLGCSPSVPDRSRELSDGVLETVGFSTEFKESVDFSNGTDARVDQVTTGSGLSSDDFGFPSSGSDDDDQEMAVAPPEEYAKRGPQVSFQDSEVERLTNHGETASGQQELWEGSNPRVKKGSCYRCHRGNRFTEKEVCLVCDAKYCSSCLLKAMGSMPEGRKCVTCIGFPIDETKRDSLGKCSRILKKLLSSLEVQQVMKAEKFCEANHLRAENVYVNRKQLSQDEMILLQSSPNPPTKLKPGYYWYDKVSGFWGKEGHKPHKIISPHLNVGGNLMPEASNGTTGVFINNREITKTELRMLQWAGVQCAGCPHFWVNADGTYQEEGQKNIKGHLWGKAGMKLVCSILSLPTPCKEIVTSRDEVNNMTNRPMPDYFEQRTLQKLLLIGYHQSGTSTIFKQAKFLYKTVPFTEGECESIKLLIQSNIYKYLGILLEGRKRFEEESLTEITRKRSAGNESDGGKCKTLYSIGPRLKAFSDWLLKVMESGNLEAIFPAATREYAPLVEELWKDAAIQATYNRRSELQLLPSSASYFLERAVDISRAEYEPSQLDILYADGITSSNGLACTEFIFPPSAGTISGFDGEEHHEALIRYQLIRVHAKGLGENYKWLEMFEDVRLVVFCVSMSDYDEYSEDATGVPTNKMLESKRLFESIISHPTFEQMDFLLVLTKYDLLERKIEQSPLTLCDWFKDFEPVVSRHRHSSAGNSRALNSHGTSLPQQAFHYIAVKFKRLFSSLTGRKLYVTAGNGLDPDSTDRALRYTREILMWEEERLMFGSDDLEAGSTVPSSFSQ</sequence>
<evidence type="ECO:0000256" key="5">
    <source>
        <dbReference type="ARBA" id="ARBA00022833"/>
    </source>
</evidence>
<dbReference type="InterPro" id="IPR053057">
    <property type="entry name" value="XLG_GTP-binding"/>
</dbReference>
<dbReference type="InterPro" id="IPR001019">
    <property type="entry name" value="Gprotein_alpha_su"/>
</dbReference>
<accession>A0A7I8KAB1</accession>
<feature type="region of interest" description="Disordered" evidence="12">
    <location>
        <begin position="156"/>
        <end position="232"/>
    </location>
</feature>
<dbReference type="SUPFAM" id="SSF47895">
    <property type="entry name" value="Transducin (alpha subunit), insertion domain"/>
    <property type="match status" value="1"/>
</dbReference>
<keyword evidence="6" id="KW-0106">Calcium</keyword>
<keyword evidence="11" id="KW-0460">Magnesium</keyword>